<sequence>MDLSQANAHIAQLGQELGLPPDLSLDEGGVCMLTVGEDQLVVSLGHDAAGALRVLICLDDVMPTGAQLSEIMVANFGGARTEGGTFALTPVTGALVLQRRCHADDLNGGLSAVVAGLVRVARHWRTRLQAPASAVAQAPAAFLGARA</sequence>
<evidence type="ECO:0008006" key="3">
    <source>
        <dbReference type="Google" id="ProtNLM"/>
    </source>
</evidence>
<accession>A0A1W6Z9A6</accession>
<reference evidence="1 2" key="1">
    <citation type="submission" date="2017-05" db="EMBL/GenBank/DDBJ databases">
        <title>Complete and WGS of Bordetella genogroups.</title>
        <authorList>
            <person name="Spilker T."/>
            <person name="LiPuma J."/>
        </authorList>
    </citation>
    <scope>NUCLEOTIDE SEQUENCE [LARGE SCALE GENOMIC DNA]</scope>
    <source>
        <strain evidence="1 2">AU7206</strain>
    </source>
</reference>
<organism evidence="1 2">
    <name type="scientific">Bordetella genomosp. 13</name>
    <dbReference type="NCBI Taxonomy" id="463040"/>
    <lineage>
        <taxon>Bacteria</taxon>
        <taxon>Pseudomonadati</taxon>
        <taxon>Pseudomonadota</taxon>
        <taxon>Betaproteobacteria</taxon>
        <taxon>Burkholderiales</taxon>
        <taxon>Alcaligenaceae</taxon>
        <taxon>Bordetella</taxon>
    </lineage>
</organism>
<dbReference type="CDD" id="cd16364">
    <property type="entry name" value="T3SC_I-like"/>
    <property type="match status" value="1"/>
</dbReference>
<dbReference type="STRING" id="463040.CAL15_05665"/>
<dbReference type="GO" id="GO:0030254">
    <property type="term" value="P:protein secretion by the type III secretion system"/>
    <property type="evidence" value="ECO:0007669"/>
    <property type="project" value="InterPro"/>
</dbReference>
<evidence type="ECO:0000313" key="2">
    <source>
        <dbReference type="Proteomes" id="UP000194161"/>
    </source>
</evidence>
<dbReference type="Pfam" id="PF05932">
    <property type="entry name" value="CesT"/>
    <property type="match status" value="1"/>
</dbReference>
<dbReference type="OrthoDB" id="8656820at2"/>
<dbReference type="KEGG" id="bgm:CAL15_05665"/>
<evidence type="ECO:0000313" key="1">
    <source>
        <dbReference type="EMBL" id="ARP93919.1"/>
    </source>
</evidence>
<name>A0A1W6Z9A6_9BORD</name>
<gene>
    <name evidence="1" type="ORF">CAL15_05665</name>
</gene>
<dbReference type="Proteomes" id="UP000194161">
    <property type="component" value="Chromosome"/>
</dbReference>
<dbReference type="EMBL" id="CP021111">
    <property type="protein sequence ID" value="ARP93919.1"/>
    <property type="molecule type" value="Genomic_DNA"/>
</dbReference>
<keyword evidence="2" id="KW-1185">Reference proteome</keyword>
<protein>
    <recommendedName>
        <fullName evidence="3">Type III secretion chaperone CesT</fullName>
    </recommendedName>
</protein>
<dbReference type="SUPFAM" id="SSF69635">
    <property type="entry name" value="Type III secretory system chaperone-like"/>
    <property type="match status" value="1"/>
</dbReference>
<dbReference type="AlphaFoldDB" id="A0A1W6Z9A6"/>
<proteinExistence type="predicted"/>
<dbReference type="RefSeq" id="WP_086077691.1">
    <property type="nucleotide sequence ID" value="NZ_CP021111.1"/>
</dbReference>
<dbReference type="InterPro" id="IPR010261">
    <property type="entry name" value="Tir_chaperone"/>
</dbReference>
<dbReference type="Gene3D" id="3.30.1460.10">
    <property type="match status" value="1"/>
</dbReference>